<comment type="caution">
    <text evidence="1">The sequence shown here is derived from an EMBL/GenBank/DDBJ whole genome shotgun (WGS) entry which is preliminary data.</text>
</comment>
<dbReference type="Pfam" id="PF10071">
    <property type="entry name" value="DUF2310"/>
    <property type="match status" value="1"/>
</dbReference>
<dbReference type="InterPro" id="IPR016908">
    <property type="entry name" value="UCP029037"/>
</dbReference>
<gene>
    <name evidence="1" type="ORF">NB063_17420</name>
</gene>
<dbReference type="Proteomes" id="UP001202961">
    <property type="component" value="Unassembled WGS sequence"/>
</dbReference>
<evidence type="ECO:0000313" key="1">
    <source>
        <dbReference type="EMBL" id="MCM2372391.1"/>
    </source>
</evidence>
<keyword evidence="2" id="KW-1185">Reference proteome</keyword>
<accession>A0ABT0U645</accession>
<evidence type="ECO:0000313" key="2">
    <source>
        <dbReference type="Proteomes" id="UP001202961"/>
    </source>
</evidence>
<organism evidence="1 2">
    <name type="scientific">Aporhodopirellula aestuarii</name>
    <dbReference type="NCBI Taxonomy" id="2950107"/>
    <lineage>
        <taxon>Bacteria</taxon>
        <taxon>Pseudomonadati</taxon>
        <taxon>Planctomycetota</taxon>
        <taxon>Planctomycetia</taxon>
        <taxon>Pirellulales</taxon>
        <taxon>Pirellulaceae</taxon>
        <taxon>Aporhodopirellula</taxon>
    </lineage>
</organism>
<dbReference type="RefSeq" id="WP_250930025.1">
    <property type="nucleotide sequence ID" value="NZ_JAMQBK010000046.1"/>
</dbReference>
<name>A0ABT0U645_9BACT</name>
<proteinExistence type="predicted"/>
<sequence length="271" mass="30859">MFLSQGSFGKPRSDVDSEMVRDTLDGYLSALRKNGQICGEALHAVSGGSAIAYAYLVRPDSITRQYHSRYGIQDLDGVCELFGQEPSWQVLADEIPADFPDVRTASSLCLFPSAFDGQSPVCSMDTWDRFPTYLIPIDNDECERLCFWSREYNRMDDIWLSSGELEVPAYEQLASPSSLLSKQGRKLALAVESALHIPVYYFLMRYYGRGECESERRCPGCGKHWRRDTDTELTHFWNFPFRCEQCRLVSQFASASYDDSYAHIGEFQTKS</sequence>
<dbReference type="EMBL" id="JAMQBK010000046">
    <property type="protein sequence ID" value="MCM2372391.1"/>
    <property type="molecule type" value="Genomic_DNA"/>
</dbReference>
<protein>
    <submittedName>
        <fullName evidence="1">Zn-ribbon-containing protein</fullName>
    </submittedName>
</protein>
<reference evidence="1 2" key="1">
    <citation type="journal article" date="2022" name="Syst. Appl. Microbiol.">
        <title>Rhodopirellula aestuarii sp. nov., a novel member of the genus Rhodopirellula isolated from brackish sediments collected in the Tagus River estuary, Portugal.</title>
        <authorList>
            <person name="Vitorino I.R."/>
            <person name="Klimek D."/>
            <person name="Calusinska M."/>
            <person name="Lobo-da-Cunha A."/>
            <person name="Vasconcelos V."/>
            <person name="Lage O.M."/>
        </authorList>
    </citation>
    <scope>NUCLEOTIDE SEQUENCE [LARGE SCALE GENOMIC DNA]</scope>
    <source>
        <strain evidence="1 2">ICT_H3.1</strain>
    </source>
</reference>